<dbReference type="Gene3D" id="3.40.50.1450">
    <property type="entry name" value="HybD-like"/>
    <property type="match status" value="1"/>
</dbReference>
<evidence type="ECO:0000313" key="5">
    <source>
        <dbReference type="EMBL" id="RQD75499.1"/>
    </source>
</evidence>
<dbReference type="CDD" id="cd06062">
    <property type="entry name" value="H2MP_MemB-H2up"/>
    <property type="match status" value="1"/>
</dbReference>
<organism evidence="5 6">
    <name type="scientific">Candidatus Syntrophonatronum acetioxidans</name>
    <dbReference type="NCBI Taxonomy" id="1795816"/>
    <lineage>
        <taxon>Bacteria</taxon>
        <taxon>Bacillati</taxon>
        <taxon>Bacillota</taxon>
        <taxon>Clostridia</taxon>
        <taxon>Eubacteriales</taxon>
        <taxon>Syntrophomonadaceae</taxon>
        <taxon>Candidatus Syntrophonatronum</taxon>
    </lineage>
</organism>
<dbReference type="PRINTS" id="PR00446">
    <property type="entry name" value="HYDRGNUPTAKE"/>
</dbReference>
<dbReference type="PANTHER" id="PTHR30302">
    <property type="entry name" value="HYDROGENASE 1 MATURATION PROTEASE"/>
    <property type="match status" value="1"/>
</dbReference>
<dbReference type="GO" id="GO:0004190">
    <property type="term" value="F:aspartic-type endopeptidase activity"/>
    <property type="evidence" value="ECO:0007669"/>
    <property type="project" value="UniProtKB-KW"/>
</dbReference>
<gene>
    <name evidence="5" type="ORF">D5R97_05785</name>
</gene>
<dbReference type="InterPro" id="IPR023430">
    <property type="entry name" value="Pept_HybD-like_dom_sf"/>
</dbReference>
<dbReference type="Proteomes" id="UP000285138">
    <property type="component" value="Unassembled WGS sequence"/>
</dbReference>
<name>A0A424YDN2_9FIRM</name>
<dbReference type="Pfam" id="PF01750">
    <property type="entry name" value="HycI"/>
    <property type="match status" value="1"/>
</dbReference>
<accession>A0A424YDN2</accession>
<dbReference type="AlphaFoldDB" id="A0A424YDN2"/>
<evidence type="ECO:0000256" key="3">
    <source>
        <dbReference type="ARBA" id="ARBA00022750"/>
    </source>
</evidence>
<dbReference type="EMBL" id="QZAA01000156">
    <property type="protein sequence ID" value="RQD75499.1"/>
    <property type="molecule type" value="Genomic_DNA"/>
</dbReference>
<sequence length="162" mass="18011">MENKTTKENKKNILVLGVGNILMADEGIGVHVIKEMESLDLPENVELLDGGTAALDLIPYLKGRNKLIIVDCIDTQDPPGTIYRLSPEDLENIKTFTISSMHQIGLAETIKLSKLLGNNSDIVIIGVAPKNYNQYRIEISPELNKVVPKIIDIIFKEMKDIN</sequence>
<dbReference type="GO" id="GO:0008047">
    <property type="term" value="F:enzyme activator activity"/>
    <property type="evidence" value="ECO:0007669"/>
    <property type="project" value="InterPro"/>
</dbReference>
<comment type="caution">
    <text evidence="5">The sequence shown here is derived from an EMBL/GenBank/DDBJ whole genome shotgun (WGS) entry which is preliminary data.</text>
</comment>
<evidence type="ECO:0000256" key="1">
    <source>
        <dbReference type="ARBA" id="ARBA00006814"/>
    </source>
</evidence>
<evidence type="ECO:0000256" key="2">
    <source>
        <dbReference type="ARBA" id="ARBA00022670"/>
    </source>
</evidence>
<protein>
    <submittedName>
        <fullName evidence="5">Hydrogenase maturation protease</fullName>
    </submittedName>
</protein>
<dbReference type="SUPFAM" id="SSF53163">
    <property type="entry name" value="HybD-like"/>
    <property type="match status" value="1"/>
</dbReference>
<evidence type="ECO:0000256" key="4">
    <source>
        <dbReference type="ARBA" id="ARBA00022801"/>
    </source>
</evidence>
<dbReference type="InterPro" id="IPR000671">
    <property type="entry name" value="Peptidase_A31"/>
</dbReference>
<keyword evidence="4" id="KW-0378">Hydrolase</keyword>
<evidence type="ECO:0000313" key="6">
    <source>
        <dbReference type="Proteomes" id="UP000285138"/>
    </source>
</evidence>
<comment type="similarity">
    <text evidence="1">Belongs to the peptidase A31 family.</text>
</comment>
<proteinExistence type="inferred from homology"/>
<keyword evidence="3" id="KW-0064">Aspartyl protease</keyword>
<reference evidence="5 6" key="1">
    <citation type="submission" date="2018-08" db="EMBL/GenBank/DDBJ databases">
        <title>The metabolism and importance of syntrophic acetate oxidation coupled to methane or sulfide production in haloalkaline environments.</title>
        <authorList>
            <person name="Timmers P.H.A."/>
            <person name="Vavourakis C.D."/>
            <person name="Sorokin D.Y."/>
            <person name="Sinninghe Damste J.S."/>
            <person name="Muyzer G."/>
            <person name="Stams A.J.M."/>
            <person name="Plugge C.M."/>
        </authorList>
    </citation>
    <scope>NUCLEOTIDE SEQUENCE [LARGE SCALE GENOMIC DNA]</scope>
    <source>
        <strain evidence="5">MSAO_Bac1</strain>
    </source>
</reference>
<keyword evidence="2 5" id="KW-0645">Protease</keyword>
<dbReference type="GO" id="GO:0016485">
    <property type="term" value="P:protein processing"/>
    <property type="evidence" value="ECO:0007669"/>
    <property type="project" value="TreeGrafter"/>
</dbReference>
<dbReference type="NCBIfam" id="TIGR00072">
    <property type="entry name" value="hydrog_prot"/>
    <property type="match status" value="1"/>
</dbReference>
<dbReference type="PANTHER" id="PTHR30302:SF1">
    <property type="entry name" value="HYDROGENASE 2 MATURATION PROTEASE"/>
    <property type="match status" value="1"/>
</dbReference>